<sequence length="209" mass="23568">MTQPASNRDTVTVNKPLADNEPFTPWYREPWAWYIVGILMVTFAWGSFQLYTAFTHQDSVVIDDYYKNGKAINQDMTRIKNAHMLNVEGVLTIDELIGEVRVKMQGNPENWPQQLKLSFLSPVFKDKDKAVTLTRSFGITPDVASGVKKPEQSPIYVGQLEALVSGRYYLQLETLDELIPEVGYESGWKITLEAKVSPGAPITLKNPEA</sequence>
<dbReference type="Pfam" id="PF05751">
    <property type="entry name" value="FixH"/>
    <property type="match status" value="1"/>
</dbReference>
<dbReference type="EMBL" id="JOJP01000001">
    <property type="protein sequence ID" value="KEI72540.1"/>
    <property type="molecule type" value="Genomic_DNA"/>
</dbReference>
<dbReference type="STRING" id="305900.GV64_19015"/>
<proteinExistence type="predicted"/>
<gene>
    <name evidence="2" type="ORF">GV64_19015</name>
</gene>
<dbReference type="eggNOG" id="COG3198">
    <property type="taxonomic scope" value="Bacteria"/>
</dbReference>
<feature type="transmembrane region" description="Helical" evidence="1">
    <location>
        <begin position="31"/>
        <end position="51"/>
    </location>
</feature>
<keyword evidence="1" id="KW-0472">Membrane</keyword>
<evidence type="ECO:0008006" key="4">
    <source>
        <dbReference type="Google" id="ProtNLM"/>
    </source>
</evidence>
<protein>
    <recommendedName>
        <fullName evidence="4">Nitrogen fixation protein FixH</fullName>
    </recommendedName>
</protein>
<dbReference type="RefSeq" id="WP_020584901.1">
    <property type="nucleotide sequence ID" value="NZ_JOJP01000001.1"/>
</dbReference>
<keyword evidence="1" id="KW-0812">Transmembrane</keyword>
<dbReference type="Proteomes" id="UP000027997">
    <property type="component" value="Unassembled WGS sequence"/>
</dbReference>
<evidence type="ECO:0000256" key="1">
    <source>
        <dbReference type="SAM" id="Phobius"/>
    </source>
</evidence>
<evidence type="ECO:0000313" key="3">
    <source>
        <dbReference type="Proteomes" id="UP000027997"/>
    </source>
</evidence>
<name>A0A081KEG4_9GAMM</name>
<dbReference type="InterPro" id="IPR008620">
    <property type="entry name" value="FixH"/>
</dbReference>
<accession>A0A081KEG4</accession>
<comment type="caution">
    <text evidence="2">The sequence shown here is derived from an EMBL/GenBank/DDBJ whole genome shotgun (WGS) entry which is preliminary data.</text>
</comment>
<keyword evidence="1" id="KW-1133">Transmembrane helix</keyword>
<organism evidence="2 3">
    <name type="scientific">Endozoicomonas elysicola</name>
    <dbReference type="NCBI Taxonomy" id="305900"/>
    <lineage>
        <taxon>Bacteria</taxon>
        <taxon>Pseudomonadati</taxon>
        <taxon>Pseudomonadota</taxon>
        <taxon>Gammaproteobacteria</taxon>
        <taxon>Oceanospirillales</taxon>
        <taxon>Endozoicomonadaceae</taxon>
        <taxon>Endozoicomonas</taxon>
    </lineage>
</organism>
<evidence type="ECO:0000313" key="2">
    <source>
        <dbReference type="EMBL" id="KEI72540.1"/>
    </source>
</evidence>
<dbReference type="AlphaFoldDB" id="A0A081KEG4"/>
<keyword evidence="3" id="KW-1185">Reference proteome</keyword>
<reference evidence="2 3" key="1">
    <citation type="submission" date="2014-06" db="EMBL/GenBank/DDBJ databases">
        <title>Whole Genome Sequences of Three Symbiotic Endozoicomonas Bacteria.</title>
        <authorList>
            <person name="Neave M.J."/>
            <person name="Apprill A."/>
            <person name="Voolstra C.R."/>
        </authorList>
    </citation>
    <scope>NUCLEOTIDE SEQUENCE [LARGE SCALE GENOMIC DNA]</scope>
    <source>
        <strain evidence="2 3">DSM 22380</strain>
    </source>
</reference>